<evidence type="ECO:0000313" key="3">
    <source>
        <dbReference type="Proteomes" id="UP000428333"/>
    </source>
</evidence>
<dbReference type="SMART" id="SM00054">
    <property type="entry name" value="EFh"/>
    <property type="match status" value="2"/>
</dbReference>
<feature type="non-terminal residue" evidence="2">
    <location>
        <position position="1"/>
    </location>
</feature>
<sequence length="178" mass="19911">MEEMRGAAMAYYANMSEDQQQSFERFNSLMDGNGDGKVRFQEYLDFIRKQGYNHVPSNLFRLLDENNRGYLDFEECVTLFYMISAIGLCSVVDITVSPTCWASISYASNATGLVREPSACVLLVIVIPTSTTNTPPSWTTMISSTPNHGSVINRVSHEPIELIRFLASVKFRTSANLA</sequence>
<organism evidence="2 3">
    <name type="scientific">Rhododendron williamsianum</name>
    <dbReference type="NCBI Taxonomy" id="262921"/>
    <lineage>
        <taxon>Eukaryota</taxon>
        <taxon>Viridiplantae</taxon>
        <taxon>Streptophyta</taxon>
        <taxon>Embryophyta</taxon>
        <taxon>Tracheophyta</taxon>
        <taxon>Spermatophyta</taxon>
        <taxon>Magnoliopsida</taxon>
        <taxon>eudicotyledons</taxon>
        <taxon>Gunneridae</taxon>
        <taxon>Pentapetalae</taxon>
        <taxon>asterids</taxon>
        <taxon>Ericales</taxon>
        <taxon>Ericaceae</taxon>
        <taxon>Ericoideae</taxon>
        <taxon>Rhodoreae</taxon>
        <taxon>Rhododendron</taxon>
    </lineage>
</organism>
<dbReference type="GO" id="GO:0005509">
    <property type="term" value="F:calcium ion binding"/>
    <property type="evidence" value="ECO:0007669"/>
    <property type="project" value="InterPro"/>
</dbReference>
<protein>
    <recommendedName>
        <fullName evidence="1">EF-hand domain-containing protein</fullName>
    </recommendedName>
</protein>
<keyword evidence="3" id="KW-1185">Reference proteome</keyword>
<gene>
    <name evidence="2" type="ORF">C3L33_10124</name>
</gene>
<evidence type="ECO:0000259" key="1">
    <source>
        <dbReference type="PROSITE" id="PS50222"/>
    </source>
</evidence>
<name>A0A6A4LNG5_9ERIC</name>
<dbReference type="PROSITE" id="PS50222">
    <property type="entry name" value="EF_HAND_2"/>
    <property type="match status" value="1"/>
</dbReference>
<dbReference type="EMBL" id="QEFC01001444">
    <property type="protein sequence ID" value="KAE9457971.1"/>
    <property type="molecule type" value="Genomic_DNA"/>
</dbReference>
<reference evidence="2 3" key="1">
    <citation type="journal article" date="2019" name="Genome Biol. Evol.">
        <title>The Rhododendron genome and chromosomal organization provide insight into shared whole-genome duplications across the heath family (Ericaceae).</title>
        <authorList>
            <person name="Soza V.L."/>
            <person name="Lindsley D."/>
            <person name="Waalkes A."/>
            <person name="Ramage E."/>
            <person name="Patwardhan R.P."/>
            <person name="Burton J.N."/>
            <person name="Adey A."/>
            <person name="Kumar A."/>
            <person name="Qiu R."/>
            <person name="Shendure J."/>
            <person name="Hall B."/>
        </authorList>
    </citation>
    <scope>NUCLEOTIDE SEQUENCE [LARGE SCALE GENOMIC DNA]</scope>
    <source>
        <strain evidence="2">RSF 1966-606</strain>
    </source>
</reference>
<dbReference type="InterPro" id="IPR011992">
    <property type="entry name" value="EF-hand-dom_pair"/>
</dbReference>
<dbReference type="SUPFAM" id="SSF47473">
    <property type="entry name" value="EF-hand"/>
    <property type="match status" value="1"/>
</dbReference>
<dbReference type="Gene3D" id="1.10.238.10">
    <property type="entry name" value="EF-hand"/>
    <property type="match status" value="1"/>
</dbReference>
<dbReference type="InterPro" id="IPR002048">
    <property type="entry name" value="EF_hand_dom"/>
</dbReference>
<dbReference type="AlphaFoldDB" id="A0A6A4LNG5"/>
<proteinExistence type="predicted"/>
<dbReference type="OrthoDB" id="8785703at2759"/>
<evidence type="ECO:0000313" key="2">
    <source>
        <dbReference type="EMBL" id="KAE9457971.1"/>
    </source>
</evidence>
<comment type="caution">
    <text evidence="2">The sequence shown here is derived from an EMBL/GenBank/DDBJ whole genome shotgun (WGS) entry which is preliminary data.</text>
</comment>
<feature type="domain" description="EF-hand" evidence="1">
    <location>
        <begin position="18"/>
        <end position="53"/>
    </location>
</feature>
<dbReference type="Proteomes" id="UP000428333">
    <property type="component" value="Linkage Group LG06"/>
</dbReference>
<accession>A0A6A4LNG5</accession>